<dbReference type="Proteomes" id="UP000254889">
    <property type="component" value="Chromosome"/>
</dbReference>
<name>A0A345ZTG4_9HYPH</name>
<evidence type="ECO:0000313" key="2">
    <source>
        <dbReference type="EMBL" id="AXK80211.1"/>
    </source>
</evidence>
<evidence type="ECO:0000259" key="1">
    <source>
        <dbReference type="Pfam" id="PF02627"/>
    </source>
</evidence>
<gene>
    <name evidence="2" type="ORF">DW352_06570</name>
</gene>
<keyword evidence="3" id="KW-1185">Reference proteome</keyword>
<dbReference type="InterPro" id="IPR003779">
    <property type="entry name" value="CMD-like"/>
</dbReference>
<dbReference type="Pfam" id="PF02627">
    <property type="entry name" value="CMD"/>
    <property type="match status" value="1"/>
</dbReference>
<dbReference type="PANTHER" id="PTHR35446:SF3">
    <property type="entry name" value="CMD DOMAIN-CONTAINING PROTEIN"/>
    <property type="match status" value="1"/>
</dbReference>
<reference evidence="2 3" key="1">
    <citation type="submission" date="2018-07" db="EMBL/GenBank/DDBJ databases">
        <authorList>
            <person name="Quirk P.G."/>
            <person name="Krulwich T.A."/>
        </authorList>
    </citation>
    <scope>NUCLEOTIDE SEQUENCE [LARGE SCALE GENOMIC DNA]</scope>
    <source>
        <strain evidence="2 3">CC-BB4</strain>
    </source>
</reference>
<feature type="domain" description="Carboxymuconolactone decarboxylase-like" evidence="1">
    <location>
        <begin position="41"/>
        <end position="104"/>
    </location>
</feature>
<dbReference type="Gene3D" id="1.20.1290.10">
    <property type="entry name" value="AhpD-like"/>
    <property type="match status" value="1"/>
</dbReference>
<accession>A0A345ZTG4</accession>
<dbReference type="InterPro" id="IPR029032">
    <property type="entry name" value="AhpD-like"/>
</dbReference>
<dbReference type="NCBIfam" id="TIGR00778">
    <property type="entry name" value="ahpD_dom"/>
    <property type="match status" value="1"/>
</dbReference>
<dbReference type="AlphaFoldDB" id="A0A345ZTG4"/>
<dbReference type="EMBL" id="CP031417">
    <property type="protein sequence ID" value="AXK80211.1"/>
    <property type="molecule type" value="Genomic_DNA"/>
</dbReference>
<sequence length="182" mass="18374">MTRISPIDPAAAQPAAKALLEGVQKKLGATPNMMRVMATNPSVLAAYLGFGGALSGGLLGAKLHEQIALAVAQANGCDYCLAAHSLLGTGAGLSAADIAAARAGTPFDTRTAGIVALTRRLVETHGRATDADIAAARTASVSDAEILEVIAAVALNVFTNYLNLTADTELDFPPAAKLAHAA</sequence>
<dbReference type="OrthoDB" id="9808310at2"/>
<dbReference type="KEGG" id="ptaw:DW352_06570"/>
<evidence type="ECO:0000313" key="3">
    <source>
        <dbReference type="Proteomes" id="UP000254889"/>
    </source>
</evidence>
<dbReference type="RefSeq" id="WP_115689652.1">
    <property type="nucleotide sequence ID" value="NZ_CP031417.1"/>
</dbReference>
<protein>
    <submittedName>
        <fullName evidence="2">Carboxymuconolactone decarboxylase family protein</fullName>
    </submittedName>
</protein>
<dbReference type="PANTHER" id="PTHR35446">
    <property type="entry name" value="SI:CH211-175M2.5"/>
    <property type="match status" value="1"/>
</dbReference>
<proteinExistence type="predicted"/>
<dbReference type="SUPFAM" id="SSF69118">
    <property type="entry name" value="AhpD-like"/>
    <property type="match status" value="1"/>
</dbReference>
<organism evidence="2 3">
    <name type="scientific">Pseudolabrys taiwanensis</name>
    <dbReference type="NCBI Taxonomy" id="331696"/>
    <lineage>
        <taxon>Bacteria</taxon>
        <taxon>Pseudomonadati</taxon>
        <taxon>Pseudomonadota</taxon>
        <taxon>Alphaproteobacteria</taxon>
        <taxon>Hyphomicrobiales</taxon>
        <taxon>Xanthobacteraceae</taxon>
        <taxon>Pseudolabrys</taxon>
    </lineage>
</organism>
<dbReference type="GO" id="GO:0051920">
    <property type="term" value="F:peroxiredoxin activity"/>
    <property type="evidence" value="ECO:0007669"/>
    <property type="project" value="InterPro"/>
</dbReference>
<dbReference type="InterPro" id="IPR004675">
    <property type="entry name" value="AhpD_core"/>
</dbReference>